<dbReference type="AlphaFoldDB" id="A0AAE1FE35"/>
<sequence length="74" mass="8734">MKQVSTLKIYINDYDTGNIREETDYEDEEEEEEVQWGLTRSLTQSTWYLYEEINEVRLCNDLSIAYWGTGVAGK</sequence>
<reference evidence="1" key="1">
    <citation type="submission" date="2023-10" db="EMBL/GenBank/DDBJ databases">
        <title>Genome assemblies of two species of porcelain crab, Petrolisthes cinctipes and Petrolisthes manimaculis (Anomura: Porcellanidae).</title>
        <authorList>
            <person name="Angst P."/>
        </authorList>
    </citation>
    <scope>NUCLEOTIDE SEQUENCE</scope>
    <source>
        <strain evidence="1">PB745_01</strain>
        <tissue evidence="1">Gill</tissue>
    </source>
</reference>
<proteinExistence type="predicted"/>
<name>A0AAE1FE35_PETCI</name>
<evidence type="ECO:0000313" key="1">
    <source>
        <dbReference type="EMBL" id="KAK3872580.1"/>
    </source>
</evidence>
<keyword evidence="2" id="KW-1185">Reference proteome</keyword>
<organism evidence="1 2">
    <name type="scientific">Petrolisthes cinctipes</name>
    <name type="common">Flat porcelain crab</name>
    <dbReference type="NCBI Taxonomy" id="88211"/>
    <lineage>
        <taxon>Eukaryota</taxon>
        <taxon>Metazoa</taxon>
        <taxon>Ecdysozoa</taxon>
        <taxon>Arthropoda</taxon>
        <taxon>Crustacea</taxon>
        <taxon>Multicrustacea</taxon>
        <taxon>Malacostraca</taxon>
        <taxon>Eumalacostraca</taxon>
        <taxon>Eucarida</taxon>
        <taxon>Decapoda</taxon>
        <taxon>Pleocyemata</taxon>
        <taxon>Anomura</taxon>
        <taxon>Galatheoidea</taxon>
        <taxon>Porcellanidae</taxon>
        <taxon>Petrolisthes</taxon>
    </lineage>
</organism>
<gene>
    <name evidence="1" type="ORF">Pcinc_022339</name>
</gene>
<evidence type="ECO:0000313" key="2">
    <source>
        <dbReference type="Proteomes" id="UP001286313"/>
    </source>
</evidence>
<dbReference type="Proteomes" id="UP001286313">
    <property type="component" value="Unassembled WGS sequence"/>
</dbReference>
<comment type="caution">
    <text evidence="1">The sequence shown here is derived from an EMBL/GenBank/DDBJ whole genome shotgun (WGS) entry which is preliminary data.</text>
</comment>
<protein>
    <submittedName>
        <fullName evidence="1">Uncharacterized protein</fullName>
    </submittedName>
</protein>
<dbReference type="EMBL" id="JAWQEG010002344">
    <property type="protein sequence ID" value="KAK3872580.1"/>
    <property type="molecule type" value="Genomic_DNA"/>
</dbReference>
<accession>A0AAE1FE35</accession>